<evidence type="ECO:0000313" key="3">
    <source>
        <dbReference type="Proteomes" id="UP000266673"/>
    </source>
</evidence>
<dbReference type="EMBL" id="QKWP01001278">
    <property type="protein sequence ID" value="RIB10212.1"/>
    <property type="molecule type" value="Genomic_DNA"/>
</dbReference>
<keyword evidence="2" id="KW-0808">Transferase</keyword>
<dbReference type="GO" id="GO:0005524">
    <property type="term" value="F:ATP binding"/>
    <property type="evidence" value="ECO:0007669"/>
    <property type="project" value="InterPro"/>
</dbReference>
<evidence type="ECO:0000313" key="2">
    <source>
        <dbReference type="EMBL" id="RIB10212.1"/>
    </source>
</evidence>
<dbReference type="InterPro" id="IPR011009">
    <property type="entry name" value="Kinase-like_dom_sf"/>
</dbReference>
<dbReference type="OrthoDB" id="1668230at2759"/>
<comment type="caution">
    <text evidence="2">The sequence shown here is derived from an EMBL/GenBank/DDBJ whole genome shotgun (WGS) entry which is preliminary data.</text>
</comment>
<keyword evidence="3" id="KW-1185">Reference proteome</keyword>
<dbReference type="PANTHER" id="PTHR45756">
    <property type="entry name" value="PALMITOYLTRANSFERASE"/>
    <property type="match status" value="1"/>
</dbReference>
<dbReference type="InterPro" id="IPR000719">
    <property type="entry name" value="Prot_kinase_dom"/>
</dbReference>
<dbReference type="Pfam" id="PF07714">
    <property type="entry name" value="PK_Tyr_Ser-Thr"/>
    <property type="match status" value="1"/>
</dbReference>
<dbReference type="InterPro" id="IPR059179">
    <property type="entry name" value="MLKL-like_MCAfunc"/>
</dbReference>
<dbReference type="GO" id="GO:0004672">
    <property type="term" value="F:protein kinase activity"/>
    <property type="evidence" value="ECO:0007669"/>
    <property type="project" value="InterPro"/>
</dbReference>
<dbReference type="Gene3D" id="1.20.930.20">
    <property type="entry name" value="Adaptor protein Cbl, N-terminal domain"/>
    <property type="match status" value="1"/>
</dbReference>
<dbReference type="PANTHER" id="PTHR45756:SF1">
    <property type="entry name" value="PROTEIN KINASE DOMAIN CONTAINING PROTEIN"/>
    <property type="match status" value="1"/>
</dbReference>
<dbReference type="PROSITE" id="PS50011">
    <property type="entry name" value="PROTEIN_KINASE_DOM"/>
    <property type="match status" value="1"/>
</dbReference>
<gene>
    <name evidence="2" type="ORF">C2G38_2146176</name>
</gene>
<accession>A0A397UIU8</accession>
<dbReference type="InterPro" id="IPR008266">
    <property type="entry name" value="Tyr_kinase_AS"/>
</dbReference>
<dbReference type="GO" id="GO:0007166">
    <property type="term" value="P:cell surface receptor signaling pathway"/>
    <property type="evidence" value="ECO:0007669"/>
    <property type="project" value="InterPro"/>
</dbReference>
<sequence length="603" mass="70000">MALNKPDPTFSNFTAALNTATISSNAVIDCVSLYIPIFEVVKRLVDEIHQIYENAECNKEICSIMTDRVKTAEFSIGIMIRNIDNNSEGGDLRKKSYYNAFKRFETALIKIKDFTQNVSKLEGFKKFTNAKIIKAKYETLIDEFDKCMKDLHFSIDIDAIINRENDAQKVDKALNDAIQLLNNLGKDFKEIKEIVRDVGIMKAQINDQKNNQTNEIQVEKINENDLENPPSSKVGDVRENGVVRKIYKKFSVDVACKPESKSKCETQLAILGLLGQSPHILRFYGLTTLNNRRNMVNEWAEYGNLKELYNRFDIPWTRKIQIIREICRGILFLRTVNIFHHDLRCKNIFVLDNLNIKIGNFKCARKEEADTTSLGDLYLNVINWMAPELMEKYQDLNKRKNEKVYTFNCEMFSFGMLMWELCYEKVPYDGWKMPQIVEHVLSGKREDVLKGKFKHSDDLEIQKNFISIINKAWKQSPDLRISITELYLKLEEFAGKYPVPPNAPPLLDNNELDLDGKKNQHQVPIESLYPEFDDPDEIIEEEDIIMSLEEGIKMHRNGDRESAWKCFEQNSELPLAKFWKGLFAVCSCWRSDWKTNEAESCCL</sequence>
<dbReference type="InterPro" id="IPR053215">
    <property type="entry name" value="TKL_Ser/Thr_kinase"/>
</dbReference>
<keyword evidence="2" id="KW-0418">Kinase</keyword>
<evidence type="ECO:0000259" key="1">
    <source>
        <dbReference type="PROSITE" id="PS50011"/>
    </source>
</evidence>
<dbReference type="SUPFAM" id="SSF56112">
    <property type="entry name" value="Protein kinase-like (PK-like)"/>
    <property type="match status" value="1"/>
</dbReference>
<dbReference type="Proteomes" id="UP000266673">
    <property type="component" value="Unassembled WGS sequence"/>
</dbReference>
<proteinExistence type="predicted"/>
<dbReference type="CDD" id="cd21037">
    <property type="entry name" value="MLKL_NTD"/>
    <property type="match status" value="1"/>
</dbReference>
<dbReference type="Gene3D" id="1.10.510.10">
    <property type="entry name" value="Transferase(Phosphotransferase) domain 1"/>
    <property type="match status" value="1"/>
</dbReference>
<reference evidence="2 3" key="1">
    <citation type="submission" date="2018-06" db="EMBL/GenBank/DDBJ databases">
        <title>Comparative genomics reveals the genomic features of Rhizophagus irregularis, R. cerebriforme, R. diaphanum and Gigaspora rosea, and their symbiotic lifestyle signature.</title>
        <authorList>
            <person name="Morin E."/>
            <person name="San Clemente H."/>
            <person name="Chen E.C.H."/>
            <person name="De La Providencia I."/>
            <person name="Hainaut M."/>
            <person name="Kuo A."/>
            <person name="Kohler A."/>
            <person name="Murat C."/>
            <person name="Tang N."/>
            <person name="Roy S."/>
            <person name="Loubradou J."/>
            <person name="Henrissat B."/>
            <person name="Grigoriev I.V."/>
            <person name="Corradi N."/>
            <person name="Roux C."/>
            <person name="Martin F.M."/>
        </authorList>
    </citation>
    <scope>NUCLEOTIDE SEQUENCE [LARGE SCALE GENOMIC DNA]</scope>
    <source>
        <strain evidence="2 3">DAOM 194757</strain>
    </source>
</reference>
<name>A0A397UIU8_9GLOM</name>
<feature type="domain" description="Protein kinase" evidence="1">
    <location>
        <begin position="228"/>
        <end position="494"/>
    </location>
</feature>
<dbReference type="InterPro" id="IPR036537">
    <property type="entry name" value="Adaptor_Cbl_N_dom_sf"/>
</dbReference>
<protein>
    <submittedName>
        <fullName evidence="2">Kinase-like domain-containing protein</fullName>
    </submittedName>
</protein>
<organism evidence="2 3">
    <name type="scientific">Gigaspora rosea</name>
    <dbReference type="NCBI Taxonomy" id="44941"/>
    <lineage>
        <taxon>Eukaryota</taxon>
        <taxon>Fungi</taxon>
        <taxon>Fungi incertae sedis</taxon>
        <taxon>Mucoromycota</taxon>
        <taxon>Glomeromycotina</taxon>
        <taxon>Glomeromycetes</taxon>
        <taxon>Diversisporales</taxon>
        <taxon>Gigasporaceae</taxon>
        <taxon>Gigaspora</taxon>
    </lineage>
</organism>
<dbReference type="InterPro" id="IPR001245">
    <property type="entry name" value="Ser-Thr/Tyr_kinase_cat_dom"/>
</dbReference>
<dbReference type="PROSITE" id="PS00109">
    <property type="entry name" value="PROTEIN_KINASE_TYR"/>
    <property type="match status" value="1"/>
</dbReference>
<dbReference type="AlphaFoldDB" id="A0A397UIU8"/>
<dbReference type="STRING" id="44941.A0A397UIU8"/>